<dbReference type="RefSeq" id="WP_238721778.1">
    <property type="nucleotide sequence ID" value="NZ_JAHQCW010000017.1"/>
</dbReference>
<dbReference type="Pfam" id="PF12833">
    <property type="entry name" value="HTH_18"/>
    <property type="match status" value="1"/>
</dbReference>
<dbReference type="Gene3D" id="1.10.10.60">
    <property type="entry name" value="Homeodomain-like"/>
    <property type="match status" value="2"/>
</dbReference>
<dbReference type="PANTHER" id="PTHR47504:SF5">
    <property type="entry name" value="RIGHT ORIGIN-BINDING PROTEIN"/>
    <property type="match status" value="1"/>
</dbReference>
<dbReference type="Gene3D" id="3.20.80.10">
    <property type="entry name" value="Regulatory factor, effector binding domain"/>
    <property type="match status" value="1"/>
</dbReference>
<gene>
    <name evidence="5" type="ORF">KTH89_11285</name>
</gene>
<dbReference type="SUPFAM" id="SSF46689">
    <property type="entry name" value="Homeodomain-like"/>
    <property type="match status" value="2"/>
</dbReference>
<keyword evidence="1" id="KW-0805">Transcription regulation</keyword>
<dbReference type="InterPro" id="IPR050959">
    <property type="entry name" value="MarA-like"/>
</dbReference>
<accession>A0A949JZL0</accession>
<dbReference type="EMBL" id="JAHQCW010000017">
    <property type="protein sequence ID" value="MBU9737126.1"/>
    <property type="molecule type" value="Genomic_DNA"/>
</dbReference>
<dbReference type="PROSITE" id="PS00041">
    <property type="entry name" value="HTH_ARAC_FAMILY_1"/>
    <property type="match status" value="1"/>
</dbReference>
<protein>
    <submittedName>
        <fullName evidence="5">AraC family transcriptional regulator</fullName>
    </submittedName>
</protein>
<evidence type="ECO:0000259" key="4">
    <source>
        <dbReference type="PROSITE" id="PS01124"/>
    </source>
</evidence>
<evidence type="ECO:0000256" key="2">
    <source>
        <dbReference type="ARBA" id="ARBA00023125"/>
    </source>
</evidence>
<dbReference type="AlphaFoldDB" id="A0A949JZL0"/>
<dbReference type="SMART" id="SM00871">
    <property type="entry name" value="AraC_E_bind"/>
    <property type="match status" value="1"/>
</dbReference>
<dbReference type="Proteomes" id="UP000712157">
    <property type="component" value="Unassembled WGS sequence"/>
</dbReference>
<evidence type="ECO:0000256" key="1">
    <source>
        <dbReference type="ARBA" id="ARBA00023015"/>
    </source>
</evidence>
<dbReference type="SMART" id="SM00342">
    <property type="entry name" value="HTH_ARAC"/>
    <property type="match status" value="1"/>
</dbReference>
<dbReference type="InterPro" id="IPR018060">
    <property type="entry name" value="HTH_AraC"/>
</dbReference>
<dbReference type="InterPro" id="IPR011256">
    <property type="entry name" value="Reg_factor_effector_dom_sf"/>
</dbReference>
<dbReference type="GO" id="GO:0003700">
    <property type="term" value="F:DNA-binding transcription factor activity"/>
    <property type="evidence" value="ECO:0007669"/>
    <property type="project" value="InterPro"/>
</dbReference>
<comment type="caution">
    <text evidence="5">The sequence shown here is derived from an EMBL/GenBank/DDBJ whole genome shotgun (WGS) entry which is preliminary data.</text>
</comment>
<feature type="domain" description="HTH araC/xylS-type" evidence="4">
    <location>
        <begin position="8"/>
        <end position="106"/>
    </location>
</feature>
<organism evidence="5 6">
    <name type="scientific">Diplocloster agilis</name>
    <dbReference type="NCBI Taxonomy" id="2850323"/>
    <lineage>
        <taxon>Bacteria</taxon>
        <taxon>Bacillati</taxon>
        <taxon>Bacillota</taxon>
        <taxon>Clostridia</taxon>
        <taxon>Lachnospirales</taxon>
        <taxon>Lachnospiraceae</taxon>
        <taxon>Diplocloster</taxon>
    </lineage>
</organism>
<dbReference type="InterPro" id="IPR018062">
    <property type="entry name" value="HTH_AraC-typ_CS"/>
</dbReference>
<dbReference type="InterPro" id="IPR009057">
    <property type="entry name" value="Homeodomain-like_sf"/>
</dbReference>
<evidence type="ECO:0000256" key="3">
    <source>
        <dbReference type="ARBA" id="ARBA00023163"/>
    </source>
</evidence>
<name>A0A949JZL0_9FIRM</name>
<sequence>MEWTESFQVAIRYMEEHLLDDIRMDDIAKKVYMSPLYFQRGFKIMTGYSPSEYIRYRRLYLAALDAISGNEKVIELAYKYGYDTPESFTKAFTRFHGMSPMQIRSHFEKIKTFLPLKIRISIQGGDEMNFTVEKMQGLQVIGFERVFSFETSYQEIPGFWNEFCGRYMKYLTGQEKPVDEMQKAVWDYKIGEFGVCIDDLGEEGKFRYLLAGAYTGGDVPEELTVYSFPDMEWAKFPCDGPMPAALQTVNTKIFREWLPNNPEFEIAMGANIEWYSKGDISSQDYEAAIWIPVNRK</sequence>
<dbReference type="PROSITE" id="PS01124">
    <property type="entry name" value="HTH_ARAC_FAMILY_2"/>
    <property type="match status" value="1"/>
</dbReference>
<dbReference type="InterPro" id="IPR029442">
    <property type="entry name" value="GyrI-like"/>
</dbReference>
<proteinExistence type="predicted"/>
<reference evidence="5" key="1">
    <citation type="submission" date="2021-06" db="EMBL/GenBank/DDBJ databases">
        <title>Description of novel taxa of the family Lachnospiraceae.</title>
        <authorList>
            <person name="Chaplin A.V."/>
            <person name="Sokolova S.R."/>
            <person name="Pikina A.P."/>
            <person name="Korzhanova M."/>
            <person name="Belova V."/>
            <person name="Korostin D."/>
            <person name="Efimov B.A."/>
        </authorList>
    </citation>
    <scope>NUCLEOTIDE SEQUENCE</scope>
    <source>
        <strain evidence="5">ASD5720</strain>
    </source>
</reference>
<keyword evidence="2" id="KW-0238">DNA-binding</keyword>
<dbReference type="SUPFAM" id="SSF55136">
    <property type="entry name" value="Probable bacterial effector-binding domain"/>
    <property type="match status" value="1"/>
</dbReference>
<keyword evidence="3" id="KW-0804">Transcription</keyword>
<dbReference type="GO" id="GO:0043565">
    <property type="term" value="F:sequence-specific DNA binding"/>
    <property type="evidence" value="ECO:0007669"/>
    <property type="project" value="InterPro"/>
</dbReference>
<dbReference type="Pfam" id="PF06445">
    <property type="entry name" value="GyrI-like"/>
    <property type="match status" value="1"/>
</dbReference>
<evidence type="ECO:0000313" key="5">
    <source>
        <dbReference type="EMBL" id="MBU9737126.1"/>
    </source>
</evidence>
<dbReference type="InterPro" id="IPR010499">
    <property type="entry name" value="AraC_E-bd"/>
</dbReference>
<evidence type="ECO:0000313" key="6">
    <source>
        <dbReference type="Proteomes" id="UP000712157"/>
    </source>
</evidence>
<keyword evidence="6" id="KW-1185">Reference proteome</keyword>
<dbReference type="PANTHER" id="PTHR47504">
    <property type="entry name" value="RIGHT ORIGIN-BINDING PROTEIN"/>
    <property type="match status" value="1"/>
</dbReference>